<dbReference type="PROSITE" id="PS50075">
    <property type="entry name" value="CARRIER"/>
    <property type="match status" value="1"/>
</dbReference>
<feature type="domain" description="Carrier" evidence="4">
    <location>
        <begin position="435"/>
        <end position="510"/>
    </location>
</feature>
<dbReference type="SMART" id="SM01294">
    <property type="entry name" value="PKS_PP_betabranch"/>
    <property type="match status" value="1"/>
</dbReference>
<dbReference type="Gene3D" id="1.10.1200.10">
    <property type="entry name" value="ACP-like"/>
    <property type="match status" value="1"/>
</dbReference>
<dbReference type="Gene3D" id="3.40.50.720">
    <property type="entry name" value="NAD(P)-binding Rossmann-like Domain"/>
    <property type="match status" value="1"/>
</dbReference>
<feature type="compositionally biased region" description="Pro residues" evidence="3">
    <location>
        <begin position="247"/>
        <end position="256"/>
    </location>
</feature>
<dbReference type="InterPro" id="IPR057326">
    <property type="entry name" value="KR_dom"/>
</dbReference>
<evidence type="ECO:0000259" key="4">
    <source>
        <dbReference type="PROSITE" id="PS50075"/>
    </source>
</evidence>
<dbReference type="GO" id="GO:0031177">
    <property type="term" value="F:phosphopantetheine binding"/>
    <property type="evidence" value="ECO:0007669"/>
    <property type="project" value="InterPro"/>
</dbReference>
<dbReference type="Pfam" id="PF08659">
    <property type="entry name" value="KR"/>
    <property type="match status" value="1"/>
</dbReference>
<dbReference type="GO" id="GO:0004312">
    <property type="term" value="F:fatty acid synthase activity"/>
    <property type="evidence" value="ECO:0007669"/>
    <property type="project" value="TreeGrafter"/>
</dbReference>
<dbReference type="InterPro" id="IPR013968">
    <property type="entry name" value="PKS_KR"/>
</dbReference>
<feature type="compositionally biased region" description="Low complexity" evidence="3">
    <location>
        <begin position="257"/>
        <end position="266"/>
    </location>
</feature>
<dbReference type="EMBL" id="JADOGI010000023">
    <property type="protein sequence ID" value="MBF8186123.1"/>
    <property type="molecule type" value="Genomic_DNA"/>
</dbReference>
<dbReference type="GO" id="GO:0006633">
    <property type="term" value="P:fatty acid biosynthetic process"/>
    <property type="evidence" value="ECO:0007669"/>
    <property type="project" value="TreeGrafter"/>
</dbReference>
<evidence type="ECO:0000313" key="6">
    <source>
        <dbReference type="Proteomes" id="UP000605361"/>
    </source>
</evidence>
<keyword evidence="2" id="KW-0597">Phosphoprotein</keyword>
<proteinExistence type="predicted"/>
<keyword evidence="1" id="KW-0596">Phosphopantetheine</keyword>
<dbReference type="Pfam" id="PF00550">
    <property type="entry name" value="PP-binding"/>
    <property type="match status" value="1"/>
</dbReference>
<dbReference type="InterPro" id="IPR036736">
    <property type="entry name" value="ACP-like_sf"/>
</dbReference>
<evidence type="ECO:0000313" key="5">
    <source>
        <dbReference type="EMBL" id="MBF8186123.1"/>
    </source>
</evidence>
<keyword evidence="6" id="KW-1185">Reference proteome</keyword>
<dbReference type="SUPFAM" id="SSF51735">
    <property type="entry name" value="NAD(P)-binding Rossmann-fold domains"/>
    <property type="match status" value="1"/>
</dbReference>
<evidence type="ECO:0000256" key="2">
    <source>
        <dbReference type="ARBA" id="ARBA00022553"/>
    </source>
</evidence>
<accession>A0A931A8S9</accession>
<dbReference type="PANTHER" id="PTHR43775">
    <property type="entry name" value="FATTY ACID SYNTHASE"/>
    <property type="match status" value="1"/>
</dbReference>
<feature type="compositionally biased region" description="Low complexity" evidence="3">
    <location>
        <begin position="317"/>
        <end position="333"/>
    </location>
</feature>
<feature type="region of interest" description="Disordered" evidence="3">
    <location>
        <begin position="242"/>
        <end position="343"/>
    </location>
</feature>
<feature type="region of interest" description="Disordered" evidence="3">
    <location>
        <begin position="515"/>
        <end position="549"/>
    </location>
</feature>
<sequence length="563" mass="58276">MVVARWLAERGVRHLVLTGRTGAGRGHDADLEKLAGLGLQVTAVRADVTDEAAMTALFERFGRDLPPLREVYHLATSRGIGRLATTRVEDAHARLAAKLRGGWLLHQLCAGRGVSRLVFFSSTAACLGWRLGGHYAAANGFLDALAHERSRAGEQTLSVGWGAWGVSDSLDVDLVGDDGFRPMPPDDCLAILGSLLADDVTHCAVAAIDWPVLATAYRSGRPMPVLDSVAGPAQPVEYQRVASQPLASPPVAPQPVAPQLAGPQLAGPRSAGPQPVASRSAGPQPVGSPSAAAGEVGSRPEASEPVAARSVGAESMGVRPVGTQPVTTQPVTGPAGGSLGSIRDGAVPVTSSVPAAPAGKAGMAVGANDRVDSASGTSGADRWDQVDGVDGSSRADRWDWVDSANGISGGGSSGQVDGANGVREVDRGDRVGGVEGMRMMLRAELAAVLRIDDLEEIDPRVGLFELGLDSAMSVELRRRIEGRLNREVPPTLVFEYPTIEELAVALAGDSAGHYGRPGGVPEGAGPVVVPEGSGPGAEPHGHGALEEQDDLIRRLAEKLERLR</sequence>
<organism evidence="5 6">
    <name type="scientific">Nonomuraea cypriaca</name>
    <dbReference type="NCBI Taxonomy" id="1187855"/>
    <lineage>
        <taxon>Bacteria</taxon>
        <taxon>Bacillati</taxon>
        <taxon>Actinomycetota</taxon>
        <taxon>Actinomycetes</taxon>
        <taxon>Streptosporangiales</taxon>
        <taxon>Streptosporangiaceae</taxon>
        <taxon>Nonomuraea</taxon>
    </lineage>
</organism>
<feature type="compositionally biased region" description="Low complexity" evidence="3">
    <location>
        <begin position="523"/>
        <end position="538"/>
    </location>
</feature>
<comment type="caution">
    <text evidence="5">The sequence shown here is derived from an EMBL/GenBank/DDBJ whole genome shotgun (WGS) entry which is preliminary data.</text>
</comment>
<dbReference type="SUPFAM" id="SSF47336">
    <property type="entry name" value="ACP-like"/>
    <property type="match status" value="1"/>
</dbReference>
<feature type="region of interest" description="Disordered" evidence="3">
    <location>
        <begin position="370"/>
        <end position="427"/>
    </location>
</feature>
<reference evidence="5" key="1">
    <citation type="submission" date="2020-11" db="EMBL/GenBank/DDBJ databases">
        <title>Whole-genome analyses of Nonomuraea sp. K274.</title>
        <authorList>
            <person name="Veyisoglu A."/>
        </authorList>
    </citation>
    <scope>NUCLEOTIDE SEQUENCE</scope>
    <source>
        <strain evidence="5">K274</strain>
    </source>
</reference>
<dbReference type="AlphaFoldDB" id="A0A931A8S9"/>
<gene>
    <name evidence="5" type="ORF">ITP53_10260</name>
</gene>
<dbReference type="PANTHER" id="PTHR43775:SF37">
    <property type="entry name" value="SI:DKEY-61P9.11"/>
    <property type="match status" value="1"/>
</dbReference>
<dbReference type="SMART" id="SM00823">
    <property type="entry name" value="PKS_PP"/>
    <property type="match status" value="1"/>
</dbReference>
<evidence type="ECO:0000256" key="1">
    <source>
        <dbReference type="ARBA" id="ARBA00022450"/>
    </source>
</evidence>
<evidence type="ECO:0000256" key="3">
    <source>
        <dbReference type="SAM" id="MobiDB-lite"/>
    </source>
</evidence>
<dbReference type="InterPro" id="IPR050091">
    <property type="entry name" value="PKS_NRPS_Biosynth_Enz"/>
</dbReference>
<name>A0A931A8S9_9ACTN</name>
<dbReference type="Proteomes" id="UP000605361">
    <property type="component" value="Unassembled WGS sequence"/>
</dbReference>
<dbReference type="InterPro" id="IPR009081">
    <property type="entry name" value="PP-bd_ACP"/>
</dbReference>
<feature type="compositionally biased region" description="Basic and acidic residues" evidence="3">
    <location>
        <begin position="539"/>
        <end position="549"/>
    </location>
</feature>
<dbReference type="InterPro" id="IPR020806">
    <property type="entry name" value="PKS_PP-bd"/>
</dbReference>
<protein>
    <submittedName>
        <fullName evidence="5">KR domain-containing protein</fullName>
    </submittedName>
</protein>
<dbReference type="InterPro" id="IPR036291">
    <property type="entry name" value="NAD(P)-bd_dom_sf"/>
</dbReference>
<dbReference type="SMART" id="SM00822">
    <property type="entry name" value="PKS_KR"/>
    <property type="match status" value="1"/>
</dbReference>